<reference evidence="2" key="1">
    <citation type="submission" date="2023-07" db="EMBL/GenBank/DDBJ databases">
        <authorList>
            <consortium name="CYATHOMIX"/>
        </authorList>
    </citation>
    <scope>NUCLEOTIDE SEQUENCE</scope>
    <source>
        <strain evidence="2">N/A</strain>
    </source>
</reference>
<dbReference type="AlphaFoldDB" id="A0AA36HF77"/>
<comment type="caution">
    <text evidence="2">The sequence shown here is derived from an EMBL/GenBank/DDBJ whole genome shotgun (WGS) entry which is preliminary data.</text>
</comment>
<feature type="chain" id="PRO_5041231080" evidence="1">
    <location>
        <begin position="17"/>
        <end position="318"/>
    </location>
</feature>
<keyword evidence="3" id="KW-1185">Reference proteome</keyword>
<dbReference type="Proteomes" id="UP001176961">
    <property type="component" value="Unassembled WGS sequence"/>
</dbReference>
<feature type="signal peptide" evidence="1">
    <location>
        <begin position="1"/>
        <end position="16"/>
    </location>
</feature>
<gene>
    <name evidence="2" type="ORF">CYNAS_LOCUS21118</name>
</gene>
<proteinExistence type="predicted"/>
<evidence type="ECO:0000313" key="2">
    <source>
        <dbReference type="EMBL" id="CAJ0609135.1"/>
    </source>
</evidence>
<protein>
    <submittedName>
        <fullName evidence="2">Uncharacterized protein</fullName>
    </submittedName>
</protein>
<sequence length="318" mass="36256">MWKLCVIFTIAVLAKSESPKEPYIVVQPPPPPVPPVPVPPVPPVARPPPPIFTYPHRHHRDDSSEEYRYGSCTDCAPIKSTCYNSPRGHHCSKARITYFPTHNNCLRAVLSCRRSDDRHYTKIITKHHETLAEGFGIDKMVKCIDGRWEANDADGHEVDFRTVRCVRMREHDHGHPNGTSKPLKPSVHISSTNIFPCLLESHRVYMDVDGDSEFDEYFNAPLCNNCRPIHTTCRDHPGRNCSKPEIVYFMVHNRCTRAVVSCLKFSDDPQTQLITRENVPIAKGVGLEKMINCIDGRWTAKKWNSSDVMEFLSVRCII</sequence>
<evidence type="ECO:0000313" key="3">
    <source>
        <dbReference type="Proteomes" id="UP001176961"/>
    </source>
</evidence>
<evidence type="ECO:0000256" key="1">
    <source>
        <dbReference type="SAM" id="SignalP"/>
    </source>
</evidence>
<accession>A0AA36HF77</accession>
<name>A0AA36HF77_CYLNA</name>
<keyword evidence="1" id="KW-0732">Signal</keyword>
<organism evidence="2 3">
    <name type="scientific">Cylicocyclus nassatus</name>
    <name type="common">Nematode worm</name>
    <dbReference type="NCBI Taxonomy" id="53992"/>
    <lineage>
        <taxon>Eukaryota</taxon>
        <taxon>Metazoa</taxon>
        <taxon>Ecdysozoa</taxon>
        <taxon>Nematoda</taxon>
        <taxon>Chromadorea</taxon>
        <taxon>Rhabditida</taxon>
        <taxon>Rhabditina</taxon>
        <taxon>Rhabditomorpha</taxon>
        <taxon>Strongyloidea</taxon>
        <taxon>Strongylidae</taxon>
        <taxon>Cylicocyclus</taxon>
    </lineage>
</organism>
<dbReference type="EMBL" id="CATQJL010000326">
    <property type="protein sequence ID" value="CAJ0609135.1"/>
    <property type="molecule type" value="Genomic_DNA"/>
</dbReference>